<dbReference type="EMBL" id="FXYH01000004">
    <property type="protein sequence ID" value="SMX38515.1"/>
    <property type="molecule type" value="Genomic_DNA"/>
</dbReference>
<dbReference type="PANTHER" id="PTHR30246:SF1">
    <property type="entry name" value="2-DEHYDRO-3-DEOXY-6-PHOSPHOGALACTONATE ALDOLASE-RELATED"/>
    <property type="match status" value="1"/>
</dbReference>
<keyword evidence="4 6" id="KW-0456">Lyase</keyword>
<comment type="similarity">
    <text evidence="2">Belongs to the KHG/KDPG aldolase family.</text>
</comment>
<comment type="pathway">
    <text evidence="1">Carbohydrate acid metabolism.</text>
</comment>
<dbReference type="Proteomes" id="UP000220836">
    <property type="component" value="Unassembled WGS sequence"/>
</dbReference>
<evidence type="ECO:0000256" key="1">
    <source>
        <dbReference type="ARBA" id="ARBA00004761"/>
    </source>
</evidence>
<evidence type="ECO:0000313" key="7">
    <source>
        <dbReference type="Proteomes" id="UP000220836"/>
    </source>
</evidence>
<gene>
    <name evidence="6" type="primary">dgoA_1</name>
    <name evidence="6" type="ORF">PEV8663_01379</name>
</gene>
<dbReference type="GO" id="GO:0008674">
    <property type="term" value="F:2-dehydro-3-deoxy-6-phosphogalactonate aldolase activity"/>
    <property type="evidence" value="ECO:0007669"/>
    <property type="project" value="UniProtKB-EC"/>
</dbReference>
<reference evidence="6 7" key="1">
    <citation type="submission" date="2017-05" db="EMBL/GenBank/DDBJ databases">
        <authorList>
            <person name="Song R."/>
            <person name="Chenine A.L."/>
            <person name="Ruprecht R.M."/>
        </authorList>
    </citation>
    <scope>NUCLEOTIDE SEQUENCE [LARGE SCALE GENOMIC DNA]</scope>
    <source>
        <strain evidence="6 7">CECT 8663</strain>
    </source>
</reference>
<dbReference type="OrthoDB" id="7204076at2"/>
<evidence type="ECO:0000256" key="2">
    <source>
        <dbReference type="ARBA" id="ARBA00006906"/>
    </source>
</evidence>
<protein>
    <submittedName>
        <fullName evidence="6">2-dehydro-3-deoxy-6-phosphogalactonate aldolase</fullName>
        <ecNumber evidence="6">4.1.2.21</ecNumber>
    </submittedName>
</protein>
<keyword evidence="5" id="KW-0119">Carbohydrate metabolism</keyword>
<proteinExistence type="inferred from homology"/>
<dbReference type="InterPro" id="IPR013785">
    <property type="entry name" value="Aldolase_TIM"/>
</dbReference>
<organism evidence="6 7">
    <name type="scientific">Pelagimonas varians</name>
    <dbReference type="NCBI Taxonomy" id="696760"/>
    <lineage>
        <taxon>Bacteria</taxon>
        <taxon>Pseudomonadati</taxon>
        <taxon>Pseudomonadota</taxon>
        <taxon>Alphaproteobacteria</taxon>
        <taxon>Rhodobacterales</taxon>
        <taxon>Roseobacteraceae</taxon>
        <taxon>Pelagimonas</taxon>
    </lineage>
</organism>
<dbReference type="NCBIfam" id="NF006600">
    <property type="entry name" value="PRK09140.1"/>
    <property type="match status" value="1"/>
</dbReference>
<comment type="subunit">
    <text evidence="3">Homotrimer.</text>
</comment>
<dbReference type="InterPro" id="IPR000887">
    <property type="entry name" value="Aldlse_KDPG_KHG"/>
</dbReference>
<dbReference type="PANTHER" id="PTHR30246">
    <property type="entry name" value="2-KETO-3-DEOXY-6-PHOSPHOGLUCONATE ALDOLASE"/>
    <property type="match status" value="1"/>
</dbReference>
<dbReference type="AlphaFoldDB" id="A0A238K6S9"/>
<name>A0A238K6S9_9RHOB</name>
<sequence length="210" mass="21715">MKDFDTALAENPLIAILRGLEPACALDVAGVLADAGFRIIEVPMNSPDPLVSIERIAHKFGDDIVVGAGTVLTSDTVTDVCNAGGQIIVAPNMNPKVGARAVELNAKWCPGVLTPTEAFAALELGASVLKVFPAELAPPKAISAMRAVLPKDAIVAVVGGITPETMGDYRMAGANSFGLGSALFKPSYDLSNLQVRAQAFVTAFAKGHST</sequence>
<dbReference type="RefSeq" id="WP_097803904.1">
    <property type="nucleotide sequence ID" value="NZ_FXYH01000004.1"/>
</dbReference>
<evidence type="ECO:0000256" key="4">
    <source>
        <dbReference type="ARBA" id="ARBA00023239"/>
    </source>
</evidence>
<keyword evidence="7" id="KW-1185">Reference proteome</keyword>
<evidence type="ECO:0000256" key="3">
    <source>
        <dbReference type="ARBA" id="ARBA00011233"/>
    </source>
</evidence>
<evidence type="ECO:0000313" key="6">
    <source>
        <dbReference type="EMBL" id="SMX38515.1"/>
    </source>
</evidence>
<dbReference type="SUPFAM" id="SSF51569">
    <property type="entry name" value="Aldolase"/>
    <property type="match status" value="1"/>
</dbReference>
<accession>A0A238K6S9</accession>
<dbReference type="CDD" id="cd00452">
    <property type="entry name" value="KDPG_aldolase"/>
    <property type="match status" value="1"/>
</dbReference>
<dbReference type="Gene3D" id="3.20.20.70">
    <property type="entry name" value="Aldolase class I"/>
    <property type="match status" value="1"/>
</dbReference>
<evidence type="ECO:0000256" key="5">
    <source>
        <dbReference type="ARBA" id="ARBA00023277"/>
    </source>
</evidence>
<dbReference type="Pfam" id="PF01081">
    <property type="entry name" value="Aldolase"/>
    <property type="match status" value="1"/>
</dbReference>
<dbReference type="EC" id="4.1.2.21" evidence="6"/>